<dbReference type="AlphaFoldDB" id="A8XN04"/>
<feature type="transmembrane region" description="Helical" evidence="1">
    <location>
        <begin position="92"/>
        <end position="111"/>
    </location>
</feature>
<evidence type="ECO:0000313" key="4">
    <source>
        <dbReference type="WormBase" id="CBG15890"/>
    </source>
</evidence>
<sequence length="186" mass="21466">MIPDLQSYYSSNYSKCNLSDNYLVTWEGLAYPGHIIQVVAAPIQIFTFYINLEKTPSFMKTIKWPLLINHFCSTLFDFMICTHFFIGIIIQTSIPLLTIIIPPLILIAQVLTDNYNQGLMNLGMILFGLNGLIESSEILLVYQPNWNAVKTILNFKKTQNPNYTSSRSLCKFEHWKELSSRRNVME</sequence>
<dbReference type="GeneID" id="8580229"/>
<dbReference type="EMBL" id="HE601094">
    <property type="protein sequence ID" value="CAP34030.2"/>
    <property type="molecule type" value="Genomic_DNA"/>
</dbReference>
<accession>A8XN04</accession>
<keyword evidence="1" id="KW-1133">Transmembrane helix</keyword>
<dbReference type="Pfam" id="PF10318">
    <property type="entry name" value="7TM_GPCR_Srh"/>
    <property type="match status" value="2"/>
</dbReference>
<dbReference type="WormBase" id="CBG15890">
    <property type="protein sequence ID" value="CBP25937"/>
    <property type="gene ID" value="WBGene00036000"/>
</dbReference>
<dbReference type="InterPro" id="IPR019422">
    <property type="entry name" value="7TM_GPCR_serpentine_rcpt_Srh"/>
</dbReference>
<reference evidence="2 3" key="2">
    <citation type="journal article" date="2011" name="PLoS Genet.">
        <title>Caenorhabditis briggsae recombinant inbred line genotypes reveal inter-strain incompatibility and the evolution of recombination.</title>
        <authorList>
            <person name="Ross J.A."/>
            <person name="Koboldt D.C."/>
            <person name="Staisch J.E."/>
            <person name="Chamberlin H.M."/>
            <person name="Gupta B.P."/>
            <person name="Miller R.D."/>
            <person name="Baird S.E."/>
            <person name="Haag E.S."/>
        </authorList>
    </citation>
    <scope>NUCLEOTIDE SEQUENCE [LARGE SCALE GENOMIC DNA]</scope>
    <source>
        <strain evidence="2 3">AF16</strain>
    </source>
</reference>
<gene>
    <name evidence="2 4" type="ORF">CBG15890</name>
    <name evidence="2" type="ORF">CBG_15890</name>
</gene>
<evidence type="ECO:0000256" key="1">
    <source>
        <dbReference type="SAM" id="Phobius"/>
    </source>
</evidence>
<dbReference type="KEGG" id="cbr:CBG_15890"/>
<organism evidence="2 3">
    <name type="scientific">Caenorhabditis briggsae</name>
    <dbReference type="NCBI Taxonomy" id="6238"/>
    <lineage>
        <taxon>Eukaryota</taxon>
        <taxon>Metazoa</taxon>
        <taxon>Ecdysozoa</taxon>
        <taxon>Nematoda</taxon>
        <taxon>Chromadorea</taxon>
        <taxon>Rhabditida</taxon>
        <taxon>Rhabditina</taxon>
        <taxon>Rhabditomorpha</taxon>
        <taxon>Rhabditoidea</taxon>
        <taxon>Rhabditidae</taxon>
        <taxon>Peloderinae</taxon>
        <taxon>Caenorhabditis</taxon>
    </lineage>
</organism>
<keyword evidence="3" id="KW-1185">Reference proteome</keyword>
<keyword evidence="1" id="KW-0812">Transmembrane</keyword>
<feature type="transmembrane region" description="Helical" evidence="1">
    <location>
        <begin position="29"/>
        <end position="52"/>
    </location>
</feature>
<protein>
    <submittedName>
        <fullName evidence="2">Protein CBG15890</fullName>
    </submittedName>
</protein>
<evidence type="ECO:0000313" key="3">
    <source>
        <dbReference type="Proteomes" id="UP000008549"/>
    </source>
</evidence>
<dbReference type="CTD" id="8580229"/>
<keyword evidence="1" id="KW-0472">Membrane</keyword>
<dbReference type="RefSeq" id="XP_002638232.2">
    <property type="nucleotide sequence ID" value="XM_002638186.2"/>
</dbReference>
<reference evidence="2 3" key="1">
    <citation type="journal article" date="2003" name="PLoS Biol.">
        <title>The genome sequence of Caenorhabditis briggsae: a platform for comparative genomics.</title>
        <authorList>
            <person name="Stein L.D."/>
            <person name="Bao Z."/>
            <person name="Blasiar D."/>
            <person name="Blumenthal T."/>
            <person name="Brent M.R."/>
            <person name="Chen N."/>
            <person name="Chinwalla A."/>
            <person name="Clarke L."/>
            <person name="Clee C."/>
            <person name="Coghlan A."/>
            <person name="Coulson A."/>
            <person name="D'Eustachio P."/>
            <person name="Fitch D.H."/>
            <person name="Fulton L.A."/>
            <person name="Fulton R.E."/>
            <person name="Griffiths-Jones S."/>
            <person name="Harris T.W."/>
            <person name="Hillier L.W."/>
            <person name="Kamath R."/>
            <person name="Kuwabara P.E."/>
            <person name="Mardis E.R."/>
            <person name="Marra M.A."/>
            <person name="Miner T.L."/>
            <person name="Minx P."/>
            <person name="Mullikin J.C."/>
            <person name="Plumb R.W."/>
            <person name="Rogers J."/>
            <person name="Schein J.E."/>
            <person name="Sohrmann M."/>
            <person name="Spieth J."/>
            <person name="Stajich J.E."/>
            <person name="Wei C."/>
            <person name="Willey D."/>
            <person name="Wilson R.K."/>
            <person name="Durbin R."/>
            <person name="Waterston R.H."/>
        </authorList>
    </citation>
    <scope>NUCLEOTIDE SEQUENCE [LARGE SCALE GENOMIC DNA]</scope>
    <source>
        <strain evidence="2 3">AF16</strain>
    </source>
</reference>
<dbReference type="Proteomes" id="UP000008549">
    <property type="component" value="Unassembled WGS sequence"/>
</dbReference>
<dbReference type="InParanoid" id="A8XN04"/>
<name>A8XN04_CAEBR</name>
<evidence type="ECO:0000313" key="2">
    <source>
        <dbReference type="EMBL" id="CAP34030.2"/>
    </source>
</evidence>
<dbReference type="HOGENOM" id="CLU_1455660_0_0_1"/>
<proteinExistence type="predicted"/>